<proteinExistence type="predicted"/>
<reference evidence="1 2" key="1">
    <citation type="submission" date="2019-11" db="EMBL/GenBank/DDBJ databases">
        <title>Whole genome sequence of Oryza granulata.</title>
        <authorList>
            <person name="Li W."/>
        </authorList>
    </citation>
    <scope>NUCLEOTIDE SEQUENCE [LARGE SCALE GENOMIC DNA]</scope>
    <source>
        <strain evidence="2">cv. Menghai</strain>
        <tissue evidence="1">Leaf</tissue>
    </source>
</reference>
<name>A0A6G1CXM9_9ORYZ</name>
<dbReference type="OrthoDB" id="191196at2759"/>
<dbReference type="EMBL" id="SPHZ02000008">
    <property type="protein sequence ID" value="KAF0904273.1"/>
    <property type="molecule type" value="Genomic_DNA"/>
</dbReference>
<accession>A0A6G1CXM9</accession>
<organism evidence="1 2">
    <name type="scientific">Oryza meyeriana var. granulata</name>
    <dbReference type="NCBI Taxonomy" id="110450"/>
    <lineage>
        <taxon>Eukaryota</taxon>
        <taxon>Viridiplantae</taxon>
        <taxon>Streptophyta</taxon>
        <taxon>Embryophyta</taxon>
        <taxon>Tracheophyta</taxon>
        <taxon>Spermatophyta</taxon>
        <taxon>Magnoliopsida</taxon>
        <taxon>Liliopsida</taxon>
        <taxon>Poales</taxon>
        <taxon>Poaceae</taxon>
        <taxon>BOP clade</taxon>
        <taxon>Oryzoideae</taxon>
        <taxon>Oryzeae</taxon>
        <taxon>Oryzinae</taxon>
        <taxon>Oryza</taxon>
        <taxon>Oryza meyeriana</taxon>
    </lineage>
</organism>
<sequence length="74" mass="7327">MRLLCCAGAASGEEVFEPRRELTVVQLLVDALQPAATTAAGYDIGLWARGGLRAVAVAGFIVVGGGGGRGGGLG</sequence>
<evidence type="ECO:0000313" key="1">
    <source>
        <dbReference type="EMBL" id="KAF0904273.1"/>
    </source>
</evidence>
<dbReference type="Proteomes" id="UP000479710">
    <property type="component" value="Unassembled WGS sequence"/>
</dbReference>
<gene>
    <name evidence="1" type="ORF">E2562_033037</name>
</gene>
<evidence type="ECO:0000313" key="2">
    <source>
        <dbReference type="Proteomes" id="UP000479710"/>
    </source>
</evidence>
<dbReference type="AlphaFoldDB" id="A0A6G1CXM9"/>
<protein>
    <submittedName>
        <fullName evidence="1">Uncharacterized protein</fullName>
    </submittedName>
</protein>
<keyword evidence="2" id="KW-1185">Reference proteome</keyword>
<comment type="caution">
    <text evidence="1">The sequence shown here is derived from an EMBL/GenBank/DDBJ whole genome shotgun (WGS) entry which is preliminary data.</text>
</comment>